<feature type="coiled-coil region" evidence="1">
    <location>
        <begin position="315"/>
        <end position="342"/>
    </location>
</feature>
<gene>
    <name evidence="2" type="ordered locus">slr7083</name>
</gene>
<evidence type="ECO:0000313" key="2">
    <source>
        <dbReference type="EMBL" id="BAD01985.1"/>
    </source>
</evidence>
<dbReference type="InParanoid" id="Q6ZEB5"/>
<feature type="coiled-coil region" evidence="1">
    <location>
        <begin position="206"/>
        <end position="233"/>
    </location>
</feature>
<reference evidence="2 3" key="1">
    <citation type="journal article" date="2003" name="DNA Res.">
        <title>Structural analysis of four large plasmids harboring in a unicellular cyanobacterium, Synechocystis sp. PCC 6803.</title>
        <authorList>
            <person name="Kaneko T."/>
            <person name="Nakamura Y."/>
            <person name="Sasamoto S."/>
            <person name="Watanabe A."/>
            <person name="Kohara M."/>
            <person name="Matsumoto M."/>
            <person name="Shimpo S."/>
            <person name="Yamada M."/>
            <person name="Tabata S."/>
        </authorList>
    </citation>
    <scope>NUCLEOTIDE SEQUENCE [LARGE SCALE GENOMIC DNA]</scope>
    <source>
        <strain evidence="3">ATCC 27184 / PCC 6803 / Kazusa</strain>
    </source>
</reference>
<dbReference type="EnsemblBacteria" id="BAD01985">
    <property type="protein sequence ID" value="BAD01985"/>
    <property type="gene ID" value="BAD01985"/>
</dbReference>
<feature type="coiled-coil region" evidence="1">
    <location>
        <begin position="111"/>
        <end position="138"/>
    </location>
</feature>
<dbReference type="EMBL" id="AP004311">
    <property type="protein sequence ID" value="BAD01985.1"/>
    <property type="molecule type" value="Genomic_DNA"/>
</dbReference>
<organism evidence="2 3">
    <name type="scientific">Synechocystis sp. (strain ATCC 27184 / PCC 6803 / Kazusa)</name>
    <dbReference type="NCBI Taxonomy" id="1111708"/>
    <lineage>
        <taxon>Bacteria</taxon>
        <taxon>Bacillati</taxon>
        <taxon>Cyanobacteriota</taxon>
        <taxon>Cyanophyceae</taxon>
        <taxon>Synechococcales</taxon>
        <taxon>Merismopediaceae</taxon>
        <taxon>Synechocystis</taxon>
    </lineage>
</organism>
<accession>Q6ZEB5</accession>
<protein>
    <recommendedName>
        <fullName evidence="4">Chromosome partition protein Smc</fullName>
    </recommendedName>
</protein>
<sequence length="377" mass="42551">MTSQNFVSDQDTITALQQLTDLIHQGLQQAWDPNIITQAKAEINQTAEQCKEQFHTIHQDVEDLQGSLLEIDQRSGQLTDSIVTAEKVTEVITKMGGPDQLRQDFDRLEQLRSITGQIGEAQAMAQQLQQQTEQLRTDGDRLGQTLTQLGGADALLAQLAQLEEIASQLAGLDSHIDQVTTAIIDRYLPSFEAGKEQIAQWRSEVKDQLNLTLASLEQQKQEINGLIADLTTQSGQVSSQLTDLEQQQLKLEPLLTAIAKLADQLGGQDLLQKVATDLGLLDETIAQQQRELVSLKTDLRAEFQRMFNQELEQFKNEQLQVNQRLLVENRQLKEEITKISQELNYNADQLRRLQAIKCDRPVWTLSNLRRPTPPYLP</sequence>
<evidence type="ECO:0000256" key="1">
    <source>
        <dbReference type="SAM" id="Coils"/>
    </source>
</evidence>
<name>Q6ZEB5_SYNY3</name>
<evidence type="ECO:0000313" key="3">
    <source>
        <dbReference type="Proteomes" id="UP000001425"/>
    </source>
</evidence>
<keyword evidence="2" id="KW-0614">Plasmid</keyword>
<dbReference type="KEGG" id="syn:slr7083"/>
<keyword evidence="1" id="KW-0175">Coiled coil</keyword>
<keyword evidence="3" id="KW-1185">Reference proteome</keyword>
<dbReference type="Proteomes" id="UP000001425">
    <property type="component" value="Plasmid pSYSA"/>
</dbReference>
<evidence type="ECO:0008006" key="4">
    <source>
        <dbReference type="Google" id="ProtNLM"/>
    </source>
</evidence>
<dbReference type="AlphaFoldDB" id="Q6ZEB5"/>
<geneLocation type="plasmid" evidence="2 3">
    <name>pSYSA</name>
</geneLocation>
<proteinExistence type="predicted"/>